<keyword evidence="5 8" id="KW-1133">Transmembrane helix</keyword>
<evidence type="ECO:0000256" key="6">
    <source>
        <dbReference type="ARBA" id="ARBA00023136"/>
    </source>
</evidence>
<evidence type="ECO:0000256" key="7">
    <source>
        <dbReference type="SAM" id="MobiDB-lite"/>
    </source>
</evidence>
<evidence type="ECO:0000256" key="8">
    <source>
        <dbReference type="SAM" id="Phobius"/>
    </source>
</evidence>
<dbReference type="EMBL" id="LHPG02000002">
    <property type="protein sequence ID" value="PRW60298.1"/>
    <property type="molecule type" value="Genomic_DNA"/>
</dbReference>
<evidence type="ECO:0000256" key="5">
    <source>
        <dbReference type="ARBA" id="ARBA00022989"/>
    </source>
</evidence>
<feature type="transmembrane region" description="Helical" evidence="8">
    <location>
        <begin position="50"/>
        <end position="74"/>
    </location>
</feature>
<evidence type="ECO:0000313" key="9">
    <source>
        <dbReference type="EMBL" id="PRW60298.1"/>
    </source>
</evidence>
<keyword evidence="3 8" id="KW-0812">Transmembrane</keyword>
<evidence type="ECO:0000256" key="1">
    <source>
        <dbReference type="ARBA" id="ARBA00004477"/>
    </source>
</evidence>
<proteinExistence type="inferred from homology"/>
<accession>A0A2P6U1V3</accession>
<feature type="transmembrane region" description="Helical" evidence="8">
    <location>
        <begin position="20"/>
        <end position="38"/>
    </location>
</feature>
<evidence type="ECO:0000256" key="2">
    <source>
        <dbReference type="ARBA" id="ARBA00009950"/>
    </source>
</evidence>
<reference evidence="9 10" key="1">
    <citation type="journal article" date="2018" name="Plant J.">
        <title>Genome sequences of Chlorella sorokiniana UTEX 1602 and Micractinium conductrix SAG 241.80: implications to maltose excretion by a green alga.</title>
        <authorList>
            <person name="Arriola M.B."/>
            <person name="Velmurugan N."/>
            <person name="Zhang Y."/>
            <person name="Plunkett M.H."/>
            <person name="Hondzo H."/>
            <person name="Barney B.M."/>
        </authorList>
    </citation>
    <scope>NUCLEOTIDE SEQUENCE [LARGE SCALE GENOMIC DNA]</scope>
    <source>
        <strain evidence="10">UTEX 1602</strain>
    </source>
</reference>
<comment type="similarity">
    <text evidence="2">Belongs to the TMEM208 family.</text>
</comment>
<dbReference type="GO" id="GO:0006624">
    <property type="term" value="P:vacuolar protein processing"/>
    <property type="evidence" value="ECO:0007669"/>
    <property type="project" value="TreeGrafter"/>
</dbReference>
<feature type="transmembrane region" description="Helical" evidence="8">
    <location>
        <begin position="119"/>
        <end position="139"/>
    </location>
</feature>
<dbReference type="PANTHER" id="PTHR13505">
    <property type="entry name" value="TRANSMEMBRANE PROTEIN 208"/>
    <property type="match status" value="1"/>
</dbReference>
<keyword evidence="6 8" id="KW-0472">Membrane</keyword>
<protein>
    <submittedName>
        <fullName evidence="9">Transmembrane 208-like</fullName>
    </submittedName>
</protein>
<dbReference type="Pfam" id="PF05620">
    <property type="entry name" value="TMEM208_SND2"/>
    <property type="match status" value="1"/>
</dbReference>
<name>A0A2P6U1V3_CHLSO</name>
<dbReference type="STRING" id="3076.A0A2P6U1V3"/>
<comment type="subcellular location">
    <subcellularLocation>
        <location evidence="1">Endoplasmic reticulum membrane</location>
        <topology evidence="1">Multi-pass membrane protein</topology>
    </subcellularLocation>
</comment>
<dbReference type="PANTHER" id="PTHR13505:SF7">
    <property type="entry name" value="TRANSMEMBRANE PROTEIN 208"/>
    <property type="match status" value="1"/>
</dbReference>
<sequence length="172" mass="19350">MAKGGDKKRVEQNSAHLRKLQLLIAGANVAFVLIRLIWRGATAGKALYAGLLLTTVLYAVCYRSIASALAPVYGAGGELIFSGQDLSIGGALEYFHDVLYICIFVQVLGCYTDKAWWTFLLIPAFAGYQLMVHVVLPWWNTPKLDDAPETDAERKRREKRERQEARMAKFRR</sequence>
<comment type="caution">
    <text evidence="9">The sequence shown here is derived from an EMBL/GenBank/DDBJ whole genome shotgun (WGS) entry which is preliminary data.</text>
</comment>
<organism evidence="9 10">
    <name type="scientific">Chlorella sorokiniana</name>
    <name type="common">Freshwater green alga</name>
    <dbReference type="NCBI Taxonomy" id="3076"/>
    <lineage>
        <taxon>Eukaryota</taxon>
        <taxon>Viridiplantae</taxon>
        <taxon>Chlorophyta</taxon>
        <taxon>core chlorophytes</taxon>
        <taxon>Trebouxiophyceae</taxon>
        <taxon>Chlorellales</taxon>
        <taxon>Chlorellaceae</taxon>
        <taxon>Chlorella clade</taxon>
        <taxon>Chlorella</taxon>
    </lineage>
</organism>
<dbReference type="GO" id="GO:0005789">
    <property type="term" value="C:endoplasmic reticulum membrane"/>
    <property type="evidence" value="ECO:0007669"/>
    <property type="project" value="UniProtKB-SubCell"/>
</dbReference>
<keyword evidence="4" id="KW-0256">Endoplasmic reticulum</keyword>
<dbReference type="Proteomes" id="UP000239899">
    <property type="component" value="Unassembled WGS sequence"/>
</dbReference>
<dbReference type="OrthoDB" id="276296at2759"/>
<feature type="transmembrane region" description="Helical" evidence="8">
    <location>
        <begin position="94"/>
        <end position="112"/>
    </location>
</feature>
<dbReference type="GO" id="GO:0005773">
    <property type="term" value="C:vacuole"/>
    <property type="evidence" value="ECO:0007669"/>
    <property type="project" value="GOC"/>
</dbReference>
<evidence type="ECO:0000256" key="3">
    <source>
        <dbReference type="ARBA" id="ARBA00022692"/>
    </source>
</evidence>
<keyword evidence="10" id="KW-1185">Reference proteome</keyword>
<evidence type="ECO:0000256" key="4">
    <source>
        <dbReference type="ARBA" id="ARBA00022824"/>
    </source>
</evidence>
<dbReference type="AlphaFoldDB" id="A0A2P6U1V3"/>
<dbReference type="InterPro" id="IPR008506">
    <property type="entry name" value="SND2/TMEM208"/>
</dbReference>
<evidence type="ECO:0000313" key="10">
    <source>
        <dbReference type="Proteomes" id="UP000239899"/>
    </source>
</evidence>
<gene>
    <name evidence="9" type="ORF">C2E21_0933</name>
</gene>
<feature type="region of interest" description="Disordered" evidence="7">
    <location>
        <begin position="147"/>
        <end position="172"/>
    </location>
</feature>